<feature type="repeat" description="WD" evidence="3">
    <location>
        <begin position="2115"/>
        <end position="2156"/>
    </location>
</feature>
<evidence type="ECO:0000259" key="5">
    <source>
        <dbReference type="PROSITE" id="PS50197"/>
    </source>
</evidence>
<evidence type="ECO:0000313" key="7">
    <source>
        <dbReference type="Proteomes" id="UP001054889"/>
    </source>
</evidence>
<dbReference type="Pfam" id="PF00400">
    <property type="entry name" value="WD40"/>
    <property type="match status" value="3"/>
</dbReference>
<dbReference type="InterPro" id="IPR036322">
    <property type="entry name" value="WD40_repeat_dom_sf"/>
</dbReference>
<dbReference type="SMART" id="SM01026">
    <property type="entry name" value="Beach"/>
    <property type="match status" value="1"/>
</dbReference>
<dbReference type="PROSITE" id="PS50294">
    <property type="entry name" value="WD_REPEATS_REGION"/>
    <property type="match status" value="2"/>
</dbReference>
<feature type="region of interest" description="Disordered" evidence="4">
    <location>
        <begin position="1600"/>
        <end position="1649"/>
    </location>
</feature>
<evidence type="ECO:0000313" key="6">
    <source>
        <dbReference type="EMBL" id="GJN23355.1"/>
    </source>
</evidence>
<feature type="compositionally biased region" description="Low complexity" evidence="4">
    <location>
        <begin position="50"/>
        <end position="68"/>
    </location>
</feature>
<feature type="region of interest" description="Disordered" evidence="4">
    <location>
        <begin position="1728"/>
        <end position="1765"/>
    </location>
</feature>
<dbReference type="Proteomes" id="UP001054889">
    <property type="component" value="Unassembled WGS sequence"/>
</dbReference>
<dbReference type="InterPro" id="IPR019775">
    <property type="entry name" value="WD40_repeat_CS"/>
</dbReference>
<dbReference type="PROSITE" id="PS50197">
    <property type="entry name" value="BEACH"/>
    <property type="match status" value="1"/>
</dbReference>
<evidence type="ECO:0000256" key="4">
    <source>
        <dbReference type="SAM" id="MobiDB-lite"/>
    </source>
</evidence>
<dbReference type="InterPro" id="IPR011989">
    <property type="entry name" value="ARM-like"/>
</dbReference>
<dbReference type="Pfam" id="PF02138">
    <property type="entry name" value="Beach"/>
    <property type="match status" value="1"/>
</dbReference>
<feature type="domain" description="BEACH" evidence="5">
    <location>
        <begin position="1769"/>
        <end position="1822"/>
    </location>
</feature>
<feature type="compositionally biased region" description="Pro residues" evidence="4">
    <location>
        <begin position="21"/>
        <end position="31"/>
    </location>
</feature>
<keyword evidence="1 3" id="KW-0853">WD repeat</keyword>
<dbReference type="SUPFAM" id="SSF50978">
    <property type="entry name" value="WD40 repeat-like"/>
    <property type="match status" value="1"/>
</dbReference>
<feature type="region of interest" description="Disordered" evidence="4">
    <location>
        <begin position="11"/>
        <end position="68"/>
    </location>
</feature>
<comment type="caution">
    <text evidence="6">The sequence shown here is derived from an EMBL/GenBank/DDBJ whole genome shotgun (WGS) entry which is preliminary data.</text>
</comment>
<accession>A0AAV5ELR0</accession>
<protein>
    <recommendedName>
        <fullName evidence="5">BEACH domain-containing protein</fullName>
    </recommendedName>
</protein>
<dbReference type="SMART" id="SM00320">
    <property type="entry name" value="WD40"/>
    <property type="match status" value="4"/>
</dbReference>
<dbReference type="PROSITE" id="PS50082">
    <property type="entry name" value="WD_REPEATS_2"/>
    <property type="match status" value="2"/>
</dbReference>
<dbReference type="InterPro" id="IPR016024">
    <property type="entry name" value="ARM-type_fold"/>
</dbReference>
<dbReference type="EMBL" id="BQKI01000076">
    <property type="protein sequence ID" value="GJN23355.1"/>
    <property type="molecule type" value="Genomic_DNA"/>
</dbReference>
<feature type="compositionally biased region" description="Polar residues" evidence="4">
    <location>
        <begin position="1626"/>
        <end position="1641"/>
    </location>
</feature>
<dbReference type="SUPFAM" id="SSF48371">
    <property type="entry name" value="ARM repeat"/>
    <property type="match status" value="1"/>
</dbReference>
<reference evidence="6" key="1">
    <citation type="journal article" date="2018" name="DNA Res.">
        <title>Multiple hybrid de novo genome assembly of finger millet, an orphan allotetraploid crop.</title>
        <authorList>
            <person name="Hatakeyama M."/>
            <person name="Aluri S."/>
            <person name="Balachadran M.T."/>
            <person name="Sivarajan S.R."/>
            <person name="Patrignani A."/>
            <person name="Gruter S."/>
            <person name="Poveda L."/>
            <person name="Shimizu-Inatsugi R."/>
            <person name="Baeten J."/>
            <person name="Francoijs K.J."/>
            <person name="Nataraja K.N."/>
            <person name="Reddy Y.A.N."/>
            <person name="Phadnis S."/>
            <person name="Ravikumar R.L."/>
            <person name="Schlapbach R."/>
            <person name="Sreeman S.M."/>
            <person name="Shimizu K.K."/>
        </authorList>
    </citation>
    <scope>NUCLEOTIDE SEQUENCE</scope>
</reference>
<evidence type="ECO:0000256" key="2">
    <source>
        <dbReference type="ARBA" id="ARBA00022737"/>
    </source>
</evidence>
<dbReference type="PANTHER" id="PTHR46108">
    <property type="entry name" value="BLUE CHEESE"/>
    <property type="match status" value="1"/>
</dbReference>
<dbReference type="SUPFAM" id="SSF49899">
    <property type="entry name" value="Concanavalin A-like lectins/glucanases"/>
    <property type="match status" value="1"/>
</dbReference>
<gene>
    <name evidence="6" type="primary">gb10997</name>
    <name evidence="6" type="ORF">PR202_gb10997</name>
</gene>
<organism evidence="6 7">
    <name type="scientific">Eleusine coracana subsp. coracana</name>
    <dbReference type="NCBI Taxonomy" id="191504"/>
    <lineage>
        <taxon>Eukaryota</taxon>
        <taxon>Viridiplantae</taxon>
        <taxon>Streptophyta</taxon>
        <taxon>Embryophyta</taxon>
        <taxon>Tracheophyta</taxon>
        <taxon>Spermatophyta</taxon>
        <taxon>Magnoliopsida</taxon>
        <taxon>Liliopsida</taxon>
        <taxon>Poales</taxon>
        <taxon>Poaceae</taxon>
        <taxon>PACMAD clade</taxon>
        <taxon>Chloridoideae</taxon>
        <taxon>Cynodonteae</taxon>
        <taxon>Eleusininae</taxon>
        <taxon>Eleusine</taxon>
    </lineage>
</organism>
<dbReference type="InterPro" id="IPR036372">
    <property type="entry name" value="BEACH_dom_sf"/>
</dbReference>
<dbReference type="InterPro" id="IPR000409">
    <property type="entry name" value="BEACH_dom"/>
</dbReference>
<dbReference type="InterPro" id="IPR001680">
    <property type="entry name" value="WD40_rpt"/>
</dbReference>
<dbReference type="InterPro" id="IPR015943">
    <property type="entry name" value="WD40/YVTN_repeat-like_dom_sf"/>
</dbReference>
<evidence type="ECO:0000256" key="3">
    <source>
        <dbReference type="PROSITE-ProRule" id="PRU00221"/>
    </source>
</evidence>
<dbReference type="Gene3D" id="1.10.1540.10">
    <property type="entry name" value="BEACH domain"/>
    <property type="match status" value="1"/>
</dbReference>
<name>A0AAV5ELR0_ELECO</name>
<dbReference type="PROSITE" id="PS00678">
    <property type="entry name" value="WD_REPEATS_1"/>
    <property type="match status" value="1"/>
</dbReference>
<dbReference type="Gene3D" id="1.25.10.10">
    <property type="entry name" value="Leucine-rich Repeat Variant"/>
    <property type="match status" value="1"/>
</dbReference>
<feature type="repeat" description="WD" evidence="3">
    <location>
        <begin position="1952"/>
        <end position="1985"/>
    </location>
</feature>
<dbReference type="PANTHER" id="PTHR46108:SF4">
    <property type="entry name" value="BLUE CHEESE"/>
    <property type="match status" value="1"/>
</dbReference>
<feature type="compositionally biased region" description="Basic and acidic residues" evidence="4">
    <location>
        <begin position="1600"/>
        <end position="1610"/>
    </location>
</feature>
<proteinExistence type="predicted"/>
<keyword evidence="2" id="KW-0677">Repeat</keyword>
<dbReference type="SUPFAM" id="SSF81837">
    <property type="entry name" value="BEACH domain"/>
    <property type="match status" value="1"/>
</dbReference>
<dbReference type="Gene3D" id="2.130.10.10">
    <property type="entry name" value="YVTN repeat-like/Quinoprotein amine dehydrogenase"/>
    <property type="match status" value="1"/>
</dbReference>
<dbReference type="InterPro" id="IPR051944">
    <property type="entry name" value="BEACH_domain_protein"/>
</dbReference>
<reference evidence="6" key="2">
    <citation type="submission" date="2021-12" db="EMBL/GenBank/DDBJ databases">
        <title>Resequencing data analysis of finger millet.</title>
        <authorList>
            <person name="Hatakeyama M."/>
            <person name="Aluri S."/>
            <person name="Balachadran M.T."/>
            <person name="Sivarajan S.R."/>
            <person name="Poveda L."/>
            <person name="Shimizu-Inatsugi R."/>
            <person name="Schlapbach R."/>
            <person name="Sreeman S.M."/>
            <person name="Shimizu K.K."/>
        </authorList>
    </citation>
    <scope>NUCLEOTIDE SEQUENCE</scope>
</reference>
<keyword evidence="7" id="KW-1185">Reference proteome</keyword>
<sequence>MKWSTLLSRVVFAAGQQQEQPPAPPPPPPGSPLHRLGQQADPDLATPRLSSASAGGDEGGFDAAAGSSPSAAASLARGKDELELDFRRFWEEFRSSSSEKEKERALNLAVDVFCRLVKQHSSIAQLVTKLVEAHVFSFVIGRAFVTDVEKLRIHSKGRELRVADVIGFFSDITELGICPGSNLLYAVEVLVTEAFAIFVVCLKLNNAMSGSKKQDTSALCSRRVLFPYTQFSFIAMQCRSVATMYIISLEDHVSAISAVAKDTKLITEQIKVLLMSVKDFNPESGDAAYTMGIVDLLLECVELSYRPESGSIRLREDIHNAHGYQFLVQFALMLSLQEVILKILEYAVTVVNCIPEQELLSLCCLLQQPISTSLKHTVLSFFVKLLSFDQQYKKVLREVGVLGVLLDDLKQNKLFFGDEQQNKAFDSTERMSNASNFQRTVDNKDAILSPKLMASSSAKFPMFEDEGTITVAWDCLFYLLKRAEPNQQSFRSSSGVNIILPFLAHPEEIGSLIEILKSGMVSTSSGSQFKLDNDAKCDTFGALWRILGANSSAQRIFGEATGFSLLLTTLHSFQNDSENEDTEPSLHTHMKIFGFLLRAMTAAACNNSVNRIRLHTIMSSNTFYDLVSESGLLCVDCEKQVILLLLELALEIVLPPTSNLQVESISSETSEDELGFLSPISFGLSRLDKERVYNPSAVVVLIRSLLIFTPKVQLDLLRFIEKLASAGPFNQENLTSVGCVGLLLETISPFLEGSSPILNHALRIIELLGAYRLSSSELRLLVRYILQLKVKRSGHLFVNMMDKLIQMEDVRQGNVSLAPFIEMDMSKAGHASIQVSLGERTWPPVSGYSFVCWFQFLNFFKSQSKEAEKTSKGSYSKRSGQVLRIFSVGAVDDANSLYAELYLHDNGTFTVSTGNSSLLSFPGIDMEEGKWHHLAVVHITLGTPSIRGKVSDLSWRLRCCYLFEEVLTPGSICFMYILGQGYRGLFQDTDLLRFVPNRACGGEAMAILDSLEVEVPAPTSNQRVDSSMKQGSSRLESSGIVWDMERLRNLSLQLSGRKLIFAFDGTSSDAFRASGTLSLLNLVDPTSAAASPIGGIPRYGRLSGDVYICNQCTIGDTVQTVGGMPVVLALVEAAETKDMLHMALELLALSLQQSHQNVKNMQALRGYHLLALFLHRRMSLFDMQSLDIFFRIAACEASFPEPQKSNINRTASYASGMSPEGSLDDLTLPKFGDDVSSGGSHGDLDDFSAQKDSFSHLSELENADLAGETSEFIVLSNADMVEHVLLDWTIWVAAPISVQITLLGFLERMVSMHWFRNHNLTILRRINLVQHLLVTLQRGDVEIPVLEKLVVLLGVILEDGFLASELELVVRFIIMTFDPPELTPNRQIVREGMGKHVIVRNMLLEMLIDLQVTINAEELLEQWHKVVSSRLVTYFLDEAVHPTKVRMLDFHALMPSDGNYGELKFVDLLDTIIAMAKATFDSLIINSMLAHQNNNLSHLNGTLAADLVDVTSDMGGDLQGEALMHKTYAARLMGGEAAAPAVATSILRFMVDLAKMCPPFSAVCRRHDFLESCIDLYFSCVRCDCALRMAKNLTSTVTDEKNIHDDDSGSTKDTFSSLPQDEEQSSRTLSAASFPQEQKSSSSERPDMQNSFEAAEVKGDDSFNQEPSTKLLNGEAKKNFQNAHDQERISASISNGISESHQLADSPNSASVDNVGSPVLSEISTHKAAITPTASPMAPFTSWPGSARSNSDGRHLTASPSMSSSMSMSAEDAVNVFYHYTYEGNVDIDAVSDPTMKASILAQINHFGQTPKQLFQKPHPQRRTDRKVPPHPLRYSAYLTHQEIRKTTSSVSQIVTYNDKILVAAANSLLKPVTFGEYISWGFPDRSLRILTYDQDRLLSTHENLHGGSQIQCTGVSHDGNILTTGGDDGVVAVWRFVKDGVRRLLRMEKALCAHTGKITCVYVSQPYSLIVSGSDDCTVILWDLTGLVFVKQLPKFPASVSALHVNNHTGEILTGAGVLFAVWSINGECLAVVNTSQLPSDLILSVASTTHSDWQDTNWYVTGHQSGAVKVWKMVHCSSDEVANSKSKSPAVTFGGLGFNGQAPEYRLLLQKVLKSHKYPVTALCIPPDLKQLLSGDSSGHLLSWSLKDDSFKGS</sequence>
<evidence type="ECO:0000256" key="1">
    <source>
        <dbReference type="ARBA" id="ARBA00022574"/>
    </source>
</evidence>
<dbReference type="InterPro" id="IPR013320">
    <property type="entry name" value="ConA-like_dom_sf"/>
</dbReference>